<organism evidence="1 2">
    <name type="scientific">Ambrosiozyma monospora</name>
    <name type="common">Yeast</name>
    <name type="synonym">Endomycopsis monosporus</name>
    <dbReference type="NCBI Taxonomy" id="43982"/>
    <lineage>
        <taxon>Eukaryota</taxon>
        <taxon>Fungi</taxon>
        <taxon>Dikarya</taxon>
        <taxon>Ascomycota</taxon>
        <taxon>Saccharomycotina</taxon>
        <taxon>Pichiomycetes</taxon>
        <taxon>Pichiales</taxon>
        <taxon>Pichiaceae</taxon>
        <taxon>Ambrosiozyma</taxon>
    </lineage>
</organism>
<accession>A0ACB5U734</accession>
<dbReference type="Proteomes" id="UP001165064">
    <property type="component" value="Unassembled WGS sequence"/>
</dbReference>
<protein>
    <submittedName>
        <fullName evidence="1">Unnamed protein product</fullName>
    </submittedName>
</protein>
<evidence type="ECO:0000313" key="1">
    <source>
        <dbReference type="EMBL" id="GMF03692.1"/>
    </source>
</evidence>
<dbReference type="EMBL" id="BSXS01013186">
    <property type="protein sequence ID" value="GMF03692.1"/>
    <property type="molecule type" value="Genomic_DNA"/>
</dbReference>
<keyword evidence="2" id="KW-1185">Reference proteome</keyword>
<sequence>MKIKTISRSSDTYLPVRNTQEAALPRNLNPELHPFERAREYKRALTATKLERMFAQPFVGQLGNGHRDGVYSIAKNMKTVGKIATGSGDGVVKYWDVGSKEELHSFKAHYGMCSGLVVVPDYQVVERE</sequence>
<name>A0ACB5U734_AMBMO</name>
<evidence type="ECO:0000313" key="2">
    <source>
        <dbReference type="Proteomes" id="UP001165064"/>
    </source>
</evidence>
<reference evidence="1" key="1">
    <citation type="submission" date="2023-04" db="EMBL/GenBank/DDBJ databases">
        <title>Ambrosiozyma monospora NBRC 10751.</title>
        <authorList>
            <person name="Ichikawa N."/>
            <person name="Sato H."/>
            <person name="Tonouchi N."/>
        </authorList>
    </citation>
    <scope>NUCLEOTIDE SEQUENCE</scope>
    <source>
        <strain evidence="1">NBRC 10751</strain>
    </source>
</reference>
<gene>
    <name evidence="1" type="ORF">Amon02_001187500</name>
</gene>
<comment type="caution">
    <text evidence="1">The sequence shown here is derived from an EMBL/GenBank/DDBJ whole genome shotgun (WGS) entry which is preliminary data.</text>
</comment>
<proteinExistence type="predicted"/>